<dbReference type="SUPFAM" id="SSF53448">
    <property type="entry name" value="Nucleotide-diphospho-sugar transferases"/>
    <property type="match status" value="1"/>
</dbReference>
<dbReference type="SUPFAM" id="SSF53335">
    <property type="entry name" value="S-adenosyl-L-methionine-dependent methyltransferases"/>
    <property type="match status" value="1"/>
</dbReference>
<dbReference type="InterPro" id="IPR051398">
    <property type="entry name" value="Polysacch_Deacetylase"/>
</dbReference>
<evidence type="ECO:0000313" key="9">
    <source>
        <dbReference type="Proteomes" id="UP000001936"/>
    </source>
</evidence>
<evidence type="ECO:0000256" key="3">
    <source>
        <dbReference type="ARBA" id="ARBA00010973"/>
    </source>
</evidence>
<dbReference type="Pfam" id="PF00535">
    <property type="entry name" value="Glycos_transf_2"/>
    <property type="match status" value="1"/>
</dbReference>
<dbReference type="PANTHER" id="PTHR34216">
    <property type="match status" value="1"/>
</dbReference>
<dbReference type="eggNOG" id="COG1215">
    <property type="taxonomic scope" value="Bacteria"/>
</dbReference>
<evidence type="ECO:0000256" key="2">
    <source>
        <dbReference type="ARBA" id="ARBA00004613"/>
    </source>
</evidence>
<dbReference type="GO" id="GO:0005576">
    <property type="term" value="C:extracellular region"/>
    <property type="evidence" value="ECO:0007669"/>
    <property type="project" value="UniProtKB-SubCell"/>
</dbReference>
<comment type="function">
    <text evidence="1">Is involved in generating a small heat-stable compound (Nod), an acylated oligomer of N-acetylglucosamine, that stimulates mitosis in various plant protoplasts.</text>
</comment>
<name>Q2K5C4_RHIEC</name>
<reference evidence="8 9" key="1">
    <citation type="journal article" date="2006" name="Proc. Natl. Acad. Sci. U.S.A.">
        <title>The partitioned Rhizobium etli genome: genetic and metabolic redundancy in seven interacting replicons.</title>
        <authorList>
            <person name="Gonzalez V."/>
            <person name="Santamaria R.I."/>
            <person name="Bustos P."/>
            <person name="Hernandez-Gonzalez I."/>
            <person name="Medrano-Soto A."/>
            <person name="Moreno-Hagelsieb G."/>
            <person name="Janga S.C."/>
            <person name="Ramirez M.A."/>
            <person name="Jimenez-Jacinto V."/>
            <person name="Collado-Vides J."/>
            <person name="Davila G."/>
        </authorList>
    </citation>
    <scope>NUCLEOTIDE SEQUENCE [LARGE SCALE GENOMIC DNA]</scope>
    <source>
        <strain evidence="9">ATCC 51251 / DSM 11541 / JCM 21823 / NBRC 15573 / CFN 42</strain>
    </source>
</reference>
<feature type="domain" description="NodB homology" evidence="7">
    <location>
        <begin position="829"/>
        <end position="1004"/>
    </location>
</feature>
<dbReference type="SUPFAM" id="SSF88713">
    <property type="entry name" value="Glycoside hydrolase/deacetylase"/>
    <property type="match status" value="1"/>
</dbReference>
<dbReference type="InterPro" id="IPR001173">
    <property type="entry name" value="Glyco_trans_2-like"/>
</dbReference>
<keyword evidence="9" id="KW-1185">Reference proteome</keyword>
<evidence type="ECO:0000259" key="7">
    <source>
        <dbReference type="PROSITE" id="PS51677"/>
    </source>
</evidence>
<dbReference type="PANTHER" id="PTHR34216:SF3">
    <property type="entry name" value="POLY-BETA-1,6-N-ACETYL-D-GLUCOSAMINE N-DEACETYLASE"/>
    <property type="match status" value="1"/>
</dbReference>
<evidence type="ECO:0000256" key="4">
    <source>
        <dbReference type="ARBA" id="ARBA00020071"/>
    </source>
</evidence>
<sequence length="1004" mass="111000">MEDARMVSAATPDISFLIPAYNAEDTLAECLISLQRQTRTNWQAVVVDDGSSDRTWEVLQGIAATDARILPVRQSNAGAAAARNQAARLAAAPLLSMLDADDWLDPTFIETMLPIAEDRSPPAIAYCSYRRVAPDGRVMPVEQAPVLADDAAKREFSSFCALAIHTVVFPKSLFERVGGMDESLQTCEEWDLWLRMAFANAEFHRVDACLAFYRMKPGSLSGDPTKLVRDAICVTTKAEALCRQHGLPPEGPETGWITPAVSRLRMLVWVIAAKHDPSLDVATLAALLPDIPDAAGYESFFAGVILHGLQTGLLPDRAEDLIDAPEQWWPTFRLLVQLIQRHSLPGTGRKILEAAAWQLSAGNLRRSFTFGTIQVVSVELGALSKVIRAEQADTLIMHGFSGDDHVGTFVGPLWGDLSIRAQIRLILQEMQAGEHLERQPTLAYAAAWTREALRGYRTFGGLILRSGRRRARLEKLLVRTGRNAVLARAPGDMQDNDARLSDILRDLERRLPPVRRPAVSRPQKEKPARQAQSVEDYWEQVFEQPDPWNYLSVYEQVKYDQTLNLIPQGTETALELACAEGIFTEKLARAVDRVTATDISQRAIDRAAKRCRDLSNVELRVLDFVRQQLPPDQDLILCSEVLYYMKDEKMLADVCRKMAAALKPGGSLITAHAHLRQDEPGRTGFDWGHPFGVETIRRVLAEQAGLALEETIDTALYAIHRFRKATVADPVLRFETHGTPMDVDVAKHIISGPAGIAREAAWATEVTTSIPILMYHRIAEDGPAALRRFRTPPDVFRKQMQFLRRHGYYAVTAPTLTNLLRSGKPIQGRPVMLTFDDAYLDFRTNAFPILAENDFSADVFVVTDKVGGRSDWDRAYGEPAALMAWPDMQELQQKGISFGSHLASHTPASAMENDALLAEALRSRRALETRLGSPVVSVALPYGATDFRVPGILSLAGYTIGFTTRAATAAVSDNVYGLPRLEVRGDRPLEAFPALMGLPGALIG</sequence>
<dbReference type="Gene3D" id="3.90.550.10">
    <property type="entry name" value="Spore Coat Polysaccharide Biosynthesis Protein SpsA, Chain A"/>
    <property type="match status" value="1"/>
</dbReference>
<proteinExistence type="inferred from homology"/>
<dbReference type="Pfam" id="PF01522">
    <property type="entry name" value="Polysacc_deac_1"/>
    <property type="match status" value="1"/>
</dbReference>
<dbReference type="eggNOG" id="COG0500">
    <property type="taxonomic scope" value="Bacteria"/>
</dbReference>
<dbReference type="EMBL" id="CP000133">
    <property type="protein sequence ID" value="ABC91962.1"/>
    <property type="molecule type" value="Genomic_DNA"/>
</dbReference>
<keyword evidence="5" id="KW-0732">Signal</keyword>
<dbReference type="CDD" id="cd10918">
    <property type="entry name" value="CE4_NodB_like_5s_6s"/>
    <property type="match status" value="1"/>
</dbReference>
<dbReference type="HOGENOM" id="CLU_296984_0_0_5"/>
<dbReference type="InterPro" id="IPR011330">
    <property type="entry name" value="Glyco_hydro/deAcase_b/a-brl"/>
</dbReference>
<dbReference type="CDD" id="cd02440">
    <property type="entry name" value="AdoMet_MTases"/>
    <property type="match status" value="1"/>
</dbReference>
<dbReference type="GO" id="GO:0008757">
    <property type="term" value="F:S-adenosylmethionine-dependent methyltransferase activity"/>
    <property type="evidence" value="ECO:0007669"/>
    <property type="project" value="InterPro"/>
</dbReference>
<dbReference type="CAZy" id="GT2">
    <property type="family name" value="Glycosyltransferase Family 2"/>
</dbReference>
<comment type="similarity">
    <text evidence="3">Belongs to the polysaccharide deacetylase family.</text>
</comment>
<gene>
    <name evidence="8" type="ordered locus">RHE_CH03197</name>
</gene>
<evidence type="ECO:0000313" key="8">
    <source>
        <dbReference type="EMBL" id="ABC91962.1"/>
    </source>
</evidence>
<dbReference type="Gene3D" id="3.20.20.370">
    <property type="entry name" value="Glycoside hydrolase/deacetylase"/>
    <property type="match status" value="1"/>
</dbReference>
<dbReference type="KEGG" id="ret:RHE_CH03197"/>
<protein>
    <recommendedName>
        <fullName evidence="4">Chitooligosaccharide deacetylase</fullName>
    </recommendedName>
    <alternativeName>
        <fullName evidence="6">Nodulation protein B</fullName>
    </alternativeName>
</protein>
<dbReference type="InterPro" id="IPR008715">
    <property type="entry name" value="SAM-MeTfrase_NodS-like"/>
</dbReference>
<dbReference type="AlphaFoldDB" id="Q2K5C4"/>
<dbReference type="InterPro" id="IPR002509">
    <property type="entry name" value="NODB_dom"/>
</dbReference>
<dbReference type="InterPro" id="IPR029063">
    <property type="entry name" value="SAM-dependent_MTases_sf"/>
</dbReference>
<comment type="subcellular location">
    <subcellularLocation>
        <location evidence="2">Secreted</location>
    </subcellularLocation>
</comment>
<dbReference type="GO" id="GO:0016810">
    <property type="term" value="F:hydrolase activity, acting on carbon-nitrogen (but not peptide) bonds"/>
    <property type="evidence" value="ECO:0007669"/>
    <property type="project" value="InterPro"/>
</dbReference>
<evidence type="ECO:0000256" key="5">
    <source>
        <dbReference type="ARBA" id="ARBA00022729"/>
    </source>
</evidence>
<dbReference type="Proteomes" id="UP000001936">
    <property type="component" value="Chromosome"/>
</dbReference>
<dbReference type="Gene3D" id="3.40.50.150">
    <property type="entry name" value="Vaccinia Virus protein VP39"/>
    <property type="match status" value="1"/>
</dbReference>
<evidence type="ECO:0000256" key="6">
    <source>
        <dbReference type="ARBA" id="ARBA00032976"/>
    </source>
</evidence>
<dbReference type="GO" id="GO:0009312">
    <property type="term" value="P:oligosaccharide biosynthetic process"/>
    <property type="evidence" value="ECO:0007669"/>
    <property type="project" value="InterPro"/>
</dbReference>
<dbReference type="CDD" id="cd00761">
    <property type="entry name" value="Glyco_tranf_GTA_type"/>
    <property type="match status" value="1"/>
</dbReference>
<evidence type="ECO:0000256" key="1">
    <source>
        <dbReference type="ARBA" id="ARBA00003236"/>
    </source>
</evidence>
<dbReference type="InterPro" id="IPR029044">
    <property type="entry name" value="Nucleotide-diphossugar_trans"/>
</dbReference>
<dbReference type="PROSITE" id="PS51677">
    <property type="entry name" value="NODB"/>
    <property type="match status" value="1"/>
</dbReference>
<organism evidence="8 9">
    <name type="scientific">Rhizobium etli (strain ATCC 51251 / DSM 11541 / JCM 21823 / NBRC 15573 / CFN 42)</name>
    <dbReference type="NCBI Taxonomy" id="347834"/>
    <lineage>
        <taxon>Bacteria</taxon>
        <taxon>Pseudomonadati</taxon>
        <taxon>Pseudomonadota</taxon>
        <taxon>Alphaproteobacteria</taxon>
        <taxon>Hyphomicrobiales</taxon>
        <taxon>Rhizobiaceae</taxon>
        <taxon>Rhizobium/Agrobacterium group</taxon>
        <taxon>Rhizobium</taxon>
    </lineage>
</organism>
<accession>Q2K5C4</accession>
<dbReference type="Pfam" id="PF05401">
    <property type="entry name" value="NodS"/>
    <property type="match status" value="1"/>
</dbReference>
<dbReference type="eggNOG" id="COG0726">
    <property type="taxonomic scope" value="Bacteria"/>
</dbReference>